<feature type="transmembrane region" description="Helical" evidence="1">
    <location>
        <begin position="7"/>
        <end position="31"/>
    </location>
</feature>
<dbReference type="RefSeq" id="WP_070078678.1">
    <property type="nucleotide sequence ID" value="NZ_CP017415.1"/>
</dbReference>
<keyword evidence="1" id="KW-1133">Transmembrane helix</keyword>
<name>A0A1D8IPB9_9GAMM</name>
<proteinExistence type="predicted"/>
<protein>
    <submittedName>
        <fullName evidence="2">Uncharacterized protein</fullName>
    </submittedName>
</protein>
<evidence type="ECO:0000313" key="3">
    <source>
        <dbReference type="Proteomes" id="UP000095401"/>
    </source>
</evidence>
<accession>A0A1D8IPB9</accession>
<reference evidence="3" key="1">
    <citation type="submission" date="2016-09" db="EMBL/GenBank/DDBJ databases">
        <title>Acidihalobacter prosperus F5.</title>
        <authorList>
            <person name="Khaleque H.N."/>
            <person name="Ramsay J.P."/>
            <person name="Kaksonen A.H."/>
            <person name="Boxall N.J."/>
            <person name="Watkin E.L.J."/>
        </authorList>
    </citation>
    <scope>NUCLEOTIDE SEQUENCE [LARGE SCALE GENOMIC DNA]</scope>
    <source>
        <strain evidence="3">F5</strain>
    </source>
</reference>
<organism evidence="2 3">
    <name type="scientific">Acidihalobacter yilgarnensis</name>
    <dbReference type="NCBI Taxonomy" id="2819280"/>
    <lineage>
        <taxon>Bacteria</taxon>
        <taxon>Pseudomonadati</taxon>
        <taxon>Pseudomonadota</taxon>
        <taxon>Gammaproteobacteria</taxon>
        <taxon>Chromatiales</taxon>
        <taxon>Ectothiorhodospiraceae</taxon>
        <taxon>Acidihalobacter</taxon>
    </lineage>
</organism>
<dbReference type="KEGG" id="aprs:BI364_10395"/>
<dbReference type="EMBL" id="CP017415">
    <property type="protein sequence ID" value="AOU98316.1"/>
    <property type="molecule type" value="Genomic_DNA"/>
</dbReference>
<feature type="transmembrane region" description="Helical" evidence="1">
    <location>
        <begin position="43"/>
        <end position="61"/>
    </location>
</feature>
<gene>
    <name evidence="2" type="ORF">BI364_10395</name>
</gene>
<sequence>MSYYHHAYYGGHGIAHMIISAVIHSVIWAVVWKTMRGLGLADSALLAVGAIMVIAAGIWFLRRIKST</sequence>
<evidence type="ECO:0000313" key="2">
    <source>
        <dbReference type="EMBL" id="AOU98316.1"/>
    </source>
</evidence>
<dbReference type="Proteomes" id="UP000095401">
    <property type="component" value="Chromosome"/>
</dbReference>
<keyword evidence="1" id="KW-0472">Membrane</keyword>
<keyword evidence="1" id="KW-0812">Transmembrane</keyword>
<keyword evidence="3" id="KW-1185">Reference proteome</keyword>
<evidence type="ECO:0000256" key="1">
    <source>
        <dbReference type="SAM" id="Phobius"/>
    </source>
</evidence>
<dbReference type="AlphaFoldDB" id="A0A1D8IPB9"/>